<dbReference type="EMBL" id="JAYJJR010000005">
    <property type="protein sequence ID" value="MEB3021289.1"/>
    <property type="molecule type" value="Genomic_DNA"/>
</dbReference>
<reference evidence="2 3" key="1">
    <citation type="submission" date="2023-12" db="EMBL/GenBank/DDBJ databases">
        <title>Description of new species of Mycobacterium terrae complex isolated from sewage at the Sao Paulo Zoological Park Foundation in Brazil.</title>
        <authorList>
            <person name="Romagnoli C.L."/>
            <person name="Conceicao E.C."/>
            <person name="Machado E."/>
            <person name="Barreto L.B.P.F."/>
            <person name="Sharma A."/>
            <person name="Silva N.M."/>
            <person name="Marques L.E."/>
            <person name="Juliana M.A."/>
            <person name="Lourenco M.C.S."/>
            <person name="Digiampietri L.A."/>
            <person name="Suffys P.N."/>
            <person name="Viana-Niero C."/>
        </authorList>
    </citation>
    <scope>NUCLEOTIDE SEQUENCE [LARGE SCALE GENOMIC DNA]</scope>
    <source>
        <strain evidence="2 3">MYC098</strain>
    </source>
</reference>
<comment type="caution">
    <text evidence="2">The sequence shown here is derived from an EMBL/GenBank/DDBJ whole genome shotgun (WGS) entry which is preliminary data.</text>
</comment>
<proteinExistence type="predicted"/>
<feature type="compositionally biased region" description="Basic and acidic residues" evidence="1">
    <location>
        <begin position="264"/>
        <end position="274"/>
    </location>
</feature>
<dbReference type="RefSeq" id="WP_225406328.1">
    <property type="nucleotide sequence ID" value="NZ_JAYJJR010000005.1"/>
</dbReference>
<feature type="region of interest" description="Disordered" evidence="1">
    <location>
        <begin position="252"/>
        <end position="274"/>
    </location>
</feature>
<organism evidence="2 3">
    <name type="scientific">[Mycobacterium] crassicus</name>
    <dbReference type="NCBI Taxonomy" id="2872309"/>
    <lineage>
        <taxon>Bacteria</taxon>
        <taxon>Bacillati</taxon>
        <taxon>Actinomycetota</taxon>
        <taxon>Actinomycetes</taxon>
        <taxon>Mycobacteriales</taxon>
        <taxon>Mycobacteriaceae</taxon>
        <taxon>Mycolicibacter</taxon>
    </lineage>
</organism>
<evidence type="ECO:0000313" key="3">
    <source>
        <dbReference type="Proteomes" id="UP001299596"/>
    </source>
</evidence>
<feature type="compositionally biased region" description="Basic and acidic residues" evidence="1">
    <location>
        <begin position="193"/>
        <end position="203"/>
    </location>
</feature>
<feature type="compositionally biased region" description="Polar residues" evidence="1">
    <location>
        <begin position="149"/>
        <end position="166"/>
    </location>
</feature>
<protein>
    <submittedName>
        <fullName evidence="2">Uncharacterized protein</fullName>
    </submittedName>
</protein>
<name>A0ABU5XG97_9MYCO</name>
<gene>
    <name evidence="2" type="ORF">K6T79_09545</name>
</gene>
<accession>A0ABU5XG97</accession>
<feature type="region of interest" description="Disordered" evidence="1">
    <location>
        <begin position="135"/>
        <end position="204"/>
    </location>
</feature>
<dbReference type="Proteomes" id="UP001299596">
    <property type="component" value="Unassembled WGS sequence"/>
</dbReference>
<evidence type="ECO:0000313" key="2">
    <source>
        <dbReference type="EMBL" id="MEB3021289.1"/>
    </source>
</evidence>
<evidence type="ECO:0000256" key="1">
    <source>
        <dbReference type="SAM" id="MobiDB-lite"/>
    </source>
</evidence>
<keyword evidence="3" id="KW-1185">Reference proteome</keyword>
<sequence>MANGAALIRESIWRNREFRALPRAAQCTYIQVCSQRDLDCAGLLTLNIGVLVKGCSELDQDAIMDDLKTLEAERFVFVDHDTDELFIRSYMRTAEVVRSPNVFKSAIRSAAQVHSPKLRIEVAAELRRLKRAEATKIADQLDPSETHRGNATNPSETLPKSETLTEPSYPYPDPSQSHSCAVGPVGEGTRPQCADHEENHDGPCHACRRRREWDRDNAGQIEAAEREQRRAAQAAADQVIRDCRLCDDGAWRLGEDGTPMDPAVKCDHPETANA</sequence>